<comment type="caution">
    <text evidence="4">The sequence shown here is derived from an EMBL/GenBank/DDBJ whole genome shotgun (WGS) entry which is preliminary data.</text>
</comment>
<dbReference type="Pfam" id="PF10531">
    <property type="entry name" value="SLBB"/>
    <property type="match status" value="1"/>
</dbReference>
<dbReference type="Gene3D" id="3.30.1950.10">
    <property type="entry name" value="wza like domain"/>
    <property type="match status" value="1"/>
</dbReference>
<sequence>MTVVSVAALLSACGARSDLPVGAAAFPAVTVASPAPRPVDLEEYQIGPRDILMVSVFNEPGLTFEQLPVSSGGTIAMPLIGTLPASGKTAAELANDINARLNTRYLRNARTAVSVVTATNYTVTVDGAVIKPGIYDIPGRLMLSQALAVAGGAAQFAKMNEIVVFRDINGQRYAARFDMNDIRTGQAPDFQLRQRDTVVVGYNSAAAFFRDIVTTLPSAAAVFVALR</sequence>
<dbReference type="Gene3D" id="3.10.560.10">
    <property type="entry name" value="Outer membrane lipoprotein wza domain like"/>
    <property type="match status" value="1"/>
</dbReference>
<gene>
    <name evidence="4" type="ORF">JAO74_16225</name>
</gene>
<name>A0ABS0XUC4_9SPHN</name>
<dbReference type="PANTHER" id="PTHR33619:SF3">
    <property type="entry name" value="POLYSACCHARIDE EXPORT PROTEIN GFCE-RELATED"/>
    <property type="match status" value="1"/>
</dbReference>
<dbReference type="InterPro" id="IPR049712">
    <property type="entry name" value="Poly_export"/>
</dbReference>
<evidence type="ECO:0000256" key="1">
    <source>
        <dbReference type="ARBA" id="ARBA00022729"/>
    </source>
</evidence>
<dbReference type="Proteomes" id="UP000640426">
    <property type="component" value="Unassembled WGS sequence"/>
</dbReference>
<evidence type="ECO:0000313" key="5">
    <source>
        <dbReference type="Proteomes" id="UP000640426"/>
    </source>
</evidence>
<reference evidence="5" key="1">
    <citation type="submission" date="2020-12" db="EMBL/GenBank/DDBJ databases">
        <title>Hymenobacter sp.</title>
        <authorList>
            <person name="Kim M.K."/>
        </authorList>
    </citation>
    <scope>NUCLEOTIDE SEQUENCE [LARGE SCALE GENOMIC DNA]</scope>
    <source>
        <strain evidence="5">BT553</strain>
    </source>
</reference>
<protein>
    <submittedName>
        <fullName evidence="4">Polysaccharide export protein</fullName>
    </submittedName>
</protein>
<organism evidence="4 5">
    <name type="scientific">Sphingomonas mollis</name>
    <dbReference type="NCBI Taxonomy" id="2795726"/>
    <lineage>
        <taxon>Bacteria</taxon>
        <taxon>Pseudomonadati</taxon>
        <taxon>Pseudomonadota</taxon>
        <taxon>Alphaproteobacteria</taxon>
        <taxon>Sphingomonadales</taxon>
        <taxon>Sphingomonadaceae</taxon>
        <taxon>Sphingomonas</taxon>
    </lineage>
</organism>
<feature type="domain" description="Soluble ligand binding" evidence="3">
    <location>
        <begin position="123"/>
        <end position="167"/>
    </location>
</feature>
<accession>A0ABS0XUC4</accession>
<feature type="domain" description="Polysaccharide export protein N-terminal" evidence="2">
    <location>
        <begin position="42"/>
        <end position="115"/>
    </location>
</feature>
<evidence type="ECO:0000259" key="2">
    <source>
        <dbReference type="Pfam" id="PF02563"/>
    </source>
</evidence>
<dbReference type="PANTHER" id="PTHR33619">
    <property type="entry name" value="POLYSACCHARIDE EXPORT PROTEIN GFCE-RELATED"/>
    <property type="match status" value="1"/>
</dbReference>
<keyword evidence="1" id="KW-0732">Signal</keyword>
<dbReference type="InterPro" id="IPR019554">
    <property type="entry name" value="Soluble_ligand-bd"/>
</dbReference>
<keyword evidence="5" id="KW-1185">Reference proteome</keyword>
<evidence type="ECO:0000259" key="3">
    <source>
        <dbReference type="Pfam" id="PF10531"/>
    </source>
</evidence>
<proteinExistence type="predicted"/>
<dbReference type="InterPro" id="IPR003715">
    <property type="entry name" value="Poly_export_N"/>
</dbReference>
<dbReference type="EMBL" id="JAELXS010000010">
    <property type="protein sequence ID" value="MBJ6123335.1"/>
    <property type="molecule type" value="Genomic_DNA"/>
</dbReference>
<evidence type="ECO:0000313" key="4">
    <source>
        <dbReference type="EMBL" id="MBJ6123335.1"/>
    </source>
</evidence>
<dbReference type="Pfam" id="PF02563">
    <property type="entry name" value="Poly_export"/>
    <property type="match status" value="1"/>
</dbReference>